<proteinExistence type="predicted"/>
<accession>A0A814KQV2</accession>
<dbReference type="Pfam" id="PF05699">
    <property type="entry name" value="Dimer_Tnp_hAT"/>
    <property type="match status" value="1"/>
</dbReference>
<evidence type="ECO:0000313" key="6">
    <source>
        <dbReference type="Proteomes" id="UP000663870"/>
    </source>
</evidence>
<organism evidence="2 5">
    <name type="scientific">Rotaria sordida</name>
    <dbReference type="NCBI Taxonomy" id="392033"/>
    <lineage>
        <taxon>Eukaryota</taxon>
        <taxon>Metazoa</taxon>
        <taxon>Spiralia</taxon>
        <taxon>Gnathifera</taxon>
        <taxon>Rotifera</taxon>
        <taxon>Eurotatoria</taxon>
        <taxon>Bdelloidea</taxon>
        <taxon>Philodinida</taxon>
        <taxon>Philodinidae</taxon>
        <taxon>Rotaria</taxon>
    </lineage>
</organism>
<dbReference type="EMBL" id="CAJNOL010002060">
    <property type="protein sequence ID" value="CAF1456313.1"/>
    <property type="molecule type" value="Genomic_DNA"/>
</dbReference>
<dbReference type="PANTHER" id="PTHR46289">
    <property type="entry name" value="52 KDA REPRESSOR OF THE INHIBITOR OF THE PROTEIN KINASE-LIKE PROTEIN-RELATED"/>
    <property type="match status" value="1"/>
</dbReference>
<protein>
    <recommendedName>
        <fullName evidence="1">HAT C-terminal dimerisation domain-containing protein</fullName>
    </recommendedName>
</protein>
<dbReference type="InterPro" id="IPR052958">
    <property type="entry name" value="IFN-induced_PKR_regulator"/>
</dbReference>
<dbReference type="Proteomes" id="UP000663870">
    <property type="component" value="Unassembled WGS sequence"/>
</dbReference>
<dbReference type="EMBL" id="CAJNOH010000489">
    <property type="protein sequence ID" value="CAF1055686.1"/>
    <property type="molecule type" value="Genomic_DNA"/>
</dbReference>
<keyword evidence="6" id="KW-1185">Reference proteome</keyword>
<evidence type="ECO:0000313" key="2">
    <source>
        <dbReference type="EMBL" id="CAF1055686.1"/>
    </source>
</evidence>
<sequence>MKRKEQLFLSDTITDTYAACPEVFYPNMKVLLKIYTTLPMTKVTIEQTFSVLKLLKTYLRSTVSEIRLNGLAMMHIYRDLDANIDAGIDEFGKSNRRLVF</sequence>
<dbReference type="AlphaFoldDB" id="A0A814KQV2"/>
<evidence type="ECO:0000313" key="3">
    <source>
        <dbReference type="EMBL" id="CAF1455279.1"/>
    </source>
</evidence>
<dbReference type="GO" id="GO:0046983">
    <property type="term" value="F:protein dimerization activity"/>
    <property type="evidence" value="ECO:0007669"/>
    <property type="project" value="InterPro"/>
</dbReference>
<comment type="caution">
    <text evidence="2">The sequence shown here is derived from an EMBL/GenBank/DDBJ whole genome shotgun (WGS) entry which is preliminary data.</text>
</comment>
<dbReference type="PANTHER" id="PTHR46289:SF14">
    <property type="entry name" value="DUF4371 DOMAIN-CONTAINING PROTEIN"/>
    <property type="match status" value="1"/>
</dbReference>
<evidence type="ECO:0000259" key="1">
    <source>
        <dbReference type="Pfam" id="PF05699"/>
    </source>
</evidence>
<evidence type="ECO:0000313" key="4">
    <source>
        <dbReference type="EMBL" id="CAF1456313.1"/>
    </source>
</evidence>
<name>A0A814KQV2_9BILA</name>
<feature type="domain" description="HAT C-terminal dimerisation" evidence="1">
    <location>
        <begin position="24"/>
        <end position="79"/>
    </location>
</feature>
<dbReference type="Proteomes" id="UP000663854">
    <property type="component" value="Unassembled WGS sequence"/>
</dbReference>
<dbReference type="InterPro" id="IPR008906">
    <property type="entry name" value="HATC_C_dom"/>
</dbReference>
<dbReference type="EMBL" id="CAJNOL010002052">
    <property type="protein sequence ID" value="CAF1455279.1"/>
    <property type="molecule type" value="Genomic_DNA"/>
</dbReference>
<gene>
    <name evidence="3" type="ORF">JXQ802_LOCUS37848</name>
    <name evidence="4" type="ORF">JXQ802_LOCUS37906</name>
    <name evidence="2" type="ORF">PYM288_LOCUS17379</name>
</gene>
<reference evidence="2" key="1">
    <citation type="submission" date="2021-02" db="EMBL/GenBank/DDBJ databases">
        <authorList>
            <person name="Nowell W R."/>
        </authorList>
    </citation>
    <scope>NUCLEOTIDE SEQUENCE</scope>
</reference>
<evidence type="ECO:0000313" key="5">
    <source>
        <dbReference type="Proteomes" id="UP000663854"/>
    </source>
</evidence>